<dbReference type="OrthoDB" id="3187773at2759"/>
<dbReference type="GeneID" id="64625759"/>
<evidence type="ECO:0000313" key="3">
    <source>
        <dbReference type="Proteomes" id="UP000807769"/>
    </source>
</evidence>
<proteinExistence type="predicted"/>
<protein>
    <submittedName>
        <fullName evidence="2">Uncharacterized protein</fullName>
    </submittedName>
</protein>
<reference evidence="2" key="1">
    <citation type="journal article" date="2020" name="New Phytol.">
        <title>Comparative genomics reveals dynamic genome evolution in host specialist ectomycorrhizal fungi.</title>
        <authorList>
            <person name="Lofgren L.A."/>
            <person name="Nguyen N.H."/>
            <person name="Vilgalys R."/>
            <person name="Ruytinx J."/>
            <person name="Liao H.L."/>
            <person name="Branco S."/>
            <person name="Kuo A."/>
            <person name="LaButti K."/>
            <person name="Lipzen A."/>
            <person name="Andreopoulos W."/>
            <person name="Pangilinan J."/>
            <person name="Riley R."/>
            <person name="Hundley H."/>
            <person name="Na H."/>
            <person name="Barry K."/>
            <person name="Grigoriev I.V."/>
            <person name="Stajich J.E."/>
            <person name="Kennedy P.G."/>
        </authorList>
    </citation>
    <scope>NUCLEOTIDE SEQUENCE</scope>
    <source>
        <strain evidence="2">MN1</strain>
    </source>
</reference>
<dbReference type="EMBL" id="JABBWG010000050">
    <property type="protein sequence ID" value="KAG1805818.1"/>
    <property type="molecule type" value="Genomic_DNA"/>
</dbReference>
<keyword evidence="3" id="KW-1185">Reference proteome</keyword>
<name>A0A9P7DXJ6_9AGAM</name>
<gene>
    <name evidence="2" type="ORF">BJ212DRAFT_1283203</name>
    <name evidence="1" type="ORF">BJ212DRAFT_1293568</name>
</gene>
<organism evidence="2 3">
    <name type="scientific">Suillus subaureus</name>
    <dbReference type="NCBI Taxonomy" id="48587"/>
    <lineage>
        <taxon>Eukaryota</taxon>
        <taxon>Fungi</taxon>
        <taxon>Dikarya</taxon>
        <taxon>Basidiomycota</taxon>
        <taxon>Agaricomycotina</taxon>
        <taxon>Agaricomycetes</taxon>
        <taxon>Agaricomycetidae</taxon>
        <taxon>Boletales</taxon>
        <taxon>Suillineae</taxon>
        <taxon>Suillaceae</taxon>
        <taxon>Suillus</taxon>
    </lineage>
</organism>
<evidence type="ECO:0000313" key="2">
    <source>
        <dbReference type="EMBL" id="KAG1805818.1"/>
    </source>
</evidence>
<comment type="caution">
    <text evidence="2">The sequence shown here is derived from an EMBL/GenBank/DDBJ whole genome shotgun (WGS) entry which is preliminary data.</text>
</comment>
<dbReference type="RefSeq" id="XP_041187459.1">
    <property type="nucleotide sequence ID" value="XM_041331742.1"/>
</dbReference>
<sequence>TGLWMVEPSSIDNNVHFAVIHVDSIFRSAHLIPVYGTELLPTVIKSHHVLDIFTLFYVNKYADHHTFEIAC</sequence>
<evidence type="ECO:0000313" key="1">
    <source>
        <dbReference type="EMBL" id="KAG1791957.1"/>
    </source>
</evidence>
<dbReference type="AlphaFoldDB" id="A0A9P7DXJ6"/>
<dbReference type="EMBL" id="JABBWG010000538">
    <property type="protein sequence ID" value="KAG1791957.1"/>
    <property type="molecule type" value="Genomic_DNA"/>
</dbReference>
<dbReference type="Proteomes" id="UP000807769">
    <property type="component" value="Unassembled WGS sequence"/>
</dbReference>
<accession>A0A9P7DXJ6</accession>
<feature type="non-terminal residue" evidence="2">
    <location>
        <position position="1"/>
    </location>
</feature>